<organism evidence="2 3">
    <name type="scientific">Malassezia japonica</name>
    <dbReference type="NCBI Taxonomy" id="223818"/>
    <lineage>
        <taxon>Eukaryota</taxon>
        <taxon>Fungi</taxon>
        <taxon>Dikarya</taxon>
        <taxon>Basidiomycota</taxon>
        <taxon>Ustilaginomycotina</taxon>
        <taxon>Malasseziomycetes</taxon>
        <taxon>Malasseziales</taxon>
        <taxon>Malasseziaceae</taxon>
        <taxon>Malassezia</taxon>
    </lineage>
</organism>
<protein>
    <recommendedName>
        <fullName evidence="1">Rhodanese domain-containing protein</fullName>
    </recommendedName>
</protein>
<dbReference type="GeneID" id="85226265"/>
<evidence type="ECO:0000259" key="1">
    <source>
        <dbReference type="PROSITE" id="PS50206"/>
    </source>
</evidence>
<feature type="domain" description="Rhodanese" evidence="1">
    <location>
        <begin position="73"/>
        <end position="175"/>
    </location>
</feature>
<keyword evidence="3" id="KW-1185">Reference proteome</keyword>
<evidence type="ECO:0000313" key="3">
    <source>
        <dbReference type="Proteomes" id="UP001217754"/>
    </source>
</evidence>
<dbReference type="Pfam" id="PF00581">
    <property type="entry name" value="Rhodanese"/>
    <property type="match status" value="1"/>
</dbReference>
<dbReference type="GO" id="GO:0004792">
    <property type="term" value="F:thiosulfate-cyanide sulfurtransferase activity"/>
    <property type="evidence" value="ECO:0007669"/>
    <property type="project" value="TreeGrafter"/>
</dbReference>
<reference evidence="2" key="1">
    <citation type="submission" date="2023-03" db="EMBL/GenBank/DDBJ databases">
        <title>Mating type loci evolution in Malassezia.</title>
        <authorList>
            <person name="Coelho M.A."/>
        </authorList>
    </citation>
    <scope>NUCLEOTIDE SEQUENCE</scope>
    <source>
        <strain evidence="2">CBS 9431</strain>
    </source>
</reference>
<dbReference type="AlphaFoldDB" id="A0AAF0F4D2"/>
<dbReference type="SMART" id="SM00450">
    <property type="entry name" value="RHOD"/>
    <property type="match status" value="1"/>
</dbReference>
<sequence length="183" mass="20608">MQSLRPVLRSAPIAARIAARAPAASVARVAVAQAQPTLPRSISTSSVVLKEDRSWVDKGPITYEELKPYTETPSGKIDIIDVREPNEVAQGIIPSAVNVPLSEFSAAFDVNSESVSSTDFERRFSFPRPTYDHEIVFYCRSGRRSQEALEIARQRGWWNTRNYPGSWSDWVKHEKDNKNEDDD</sequence>
<dbReference type="PANTHER" id="PTHR44086:SF10">
    <property type="entry name" value="THIOSULFATE SULFURTRANSFERASE_RHODANESE-LIKE DOMAIN-CONTAINING PROTEIN 3"/>
    <property type="match status" value="1"/>
</dbReference>
<dbReference type="GO" id="GO:0005739">
    <property type="term" value="C:mitochondrion"/>
    <property type="evidence" value="ECO:0007669"/>
    <property type="project" value="TreeGrafter"/>
</dbReference>
<dbReference type="PROSITE" id="PS50206">
    <property type="entry name" value="RHODANESE_3"/>
    <property type="match status" value="1"/>
</dbReference>
<dbReference type="EMBL" id="CP119961">
    <property type="protein sequence ID" value="WFD39634.1"/>
    <property type="molecule type" value="Genomic_DNA"/>
</dbReference>
<dbReference type="InterPro" id="IPR036873">
    <property type="entry name" value="Rhodanese-like_dom_sf"/>
</dbReference>
<dbReference type="PANTHER" id="PTHR44086">
    <property type="entry name" value="THIOSULFATE SULFURTRANSFERASE RDL2, MITOCHONDRIAL-RELATED"/>
    <property type="match status" value="1"/>
</dbReference>
<proteinExistence type="predicted"/>
<gene>
    <name evidence="2" type="ORF">MJAP1_002614</name>
</gene>
<evidence type="ECO:0000313" key="2">
    <source>
        <dbReference type="EMBL" id="WFD39634.1"/>
    </source>
</evidence>
<dbReference type="InterPro" id="IPR001763">
    <property type="entry name" value="Rhodanese-like_dom"/>
</dbReference>
<dbReference type="Proteomes" id="UP001217754">
    <property type="component" value="Chromosome 4"/>
</dbReference>
<dbReference type="CDD" id="cd01519">
    <property type="entry name" value="RHOD_HSP67B2"/>
    <property type="match status" value="1"/>
</dbReference>
<dbReference type="SUPFAM" id="SSF52821">
    <property type="entry name" value="Rhodanese/Cell cycle control phosphatase"/>
    <property type="match status" value="1"/>
</dbReference>
<dbReference type="RefSeq" id="XP_060122531.1">
    <property type="nucleotide sequence ID" value="XM_060266548.1"/>
</dbReference>
<dbReference type="Gene3D" id="3.40.250.10">
    <property type="entry name" value="Rhodanese-like domain"/>
    <property type="match status" value="1"/>
</dbReference>
<name>A0AAF0F4D2_9BASI</name>
<accession>A0AAF0F4D2</accession>